<organism evidence="1 2">
    <name type="scientific">Ceriporiopsis subvermispora (strain B)</name>
    <name type="common">White-rot fungus</name>
    <name type="synonym">Gelatoporia subvermispora</name>
    <dbReference type="NCBI Taxonomy" id="914234"/>
    <lineage>
        <taxon>Eukaryota</taxon>
        <taxon>Fungi</taxon>
        <taxon>Dikarya</taxon>
        <taxon>Basidiomycota</taxon>
        <taxon>Agaricomycotina</taxon>
        <taxon>Agaricomycetes</taxon>
        <taxon>Polyporales</taxon>
        <taxon>Gelatoporiaceae</taxon>
        <taxon>Gelatoporia</taxon>
    </lineage>
</organism>
<dbReference type="STRING" id="914234.M2QI35"/>
<gene>
    <name evidence="1" type="ORF">CERSUDRAFT_50933</name>
</gene>
<dbReference type="HOGENOM" id="CLU_034218_0_0_1"/>
<dbReference type="OrthoDB" id="3224221at2759"/>
<evidence type="ECO:0000313" key="2">
    <source>
        <dbReference type="Proteomes" id="UP000016930"/>
    </source>
</evidence>
<evidence type="ECO:0000313" key="1">
    <source>
        <dbReference type="EMBL" id="EMD36708.1"/>
    </source>
</evidence>
<accession>M2QI35</accession>
<protein>
    <submittedName>
        <fullName evidence="1">Uncharacterized protein</fullName>
    </submittedName>
</protein>
<dbReference type="Proteomes" id="UP000016930">
    <property type="component" value="Unassembled WGS sequence"/>
</dbReference>
<dbReference type="EMBL" id="KB445797">
    <property type="protein sequence ID" value="EMD36708.1"/>
    <property type="molecule type" value="Genomic_DNA"/>
</dbReference>
<reference evidence="1 2" key="1">
    <citation type="journal article" date="2012" name="Proc. Natl. Acad. Sci. U.S.A.">
        <title>Comparative genomics of Ceriporiopsis subvermispora and Phanerochaete chrysosporium provide insight into selective ligninolysis.</title>
        <authorList>
            <person name="Fernandez-Fueyo E."/>
            <person name="Ruiz-Duenas F.J."/>
            <person name="Ferreira P."/>
            <person name="Floudas D."/>
            <person name="Hibbett D.S."/>
            <person name="Canessa P."/>
            <person name="Larrondo L.F."/>
            <person name="James T.Y."/>
            <person name="Seelenfreund D."/>
            <person name="Lobos S."/>
            <person name="Polanco R."/>
            <person name="Tello M."/>
            <person name="Honda Y."/>
            <person name="Watanabe T."/>
            <person name="Watanabe T."/>
            <person name="Ryu J.S."/>
            <person name="Kubicek C.P."/>
            <person name="Schmoll M."/>
            <person name="Gaskell J."/>
            <person name="Hammel K.E."/>
            <person name="St John F.J."/>
            <person name="Vanden Wymelenberg A."/>
            <person name="Sabat G."/>
            <person name="Splinter BonDurant S."/>
            <person name="Syed K."/>
            <person name="Yadav J.S."/>
            <person name="Doddapaneni H."/>
            <person name="Subramanian V."/>
            <person name="Lavin J.L."/>
            <person name="Oguiza J.A."/>
            <person name="Perez G."/>
            <person name="Pisabarro A.G."/>
            <person name="Ramirez L."/>
            <person name="Santoyo F."/>
            <person name="Master E."/>
            <person name="Coutinho P.M."/>
            <person name="Henrissat B."/>
            <person name="Lombard V."/>
            <person name="Magnuson J.K."/>
            <person name="Kuees U."/>
            <person name="Hori C."/>
            <person name="Igarashi K."/>
            <person name="Samejima M."/>
            <person name="Held B.W."/>
            <person name="Barry K.W."/>
            <person name="LaButti K.M."/>
            <person name="Lapidus A."/>
            <person name="Lindquist E.A."/>
            <person name="Lucas S.M."/>
            <person name="Riley R."/>
            <person name="Salamov A.A."/>
            <person name="Hoffmeister D."/>
            <person name="Schwenk D."/>
            <person name="Hadar Y."/>
            <person name="Yarden O."/>
            <person name="de Vries R.P."/>
            <person name="Wiebenga A."/>
            <person name="Stenlid J."/>
            <person name="Eastwood D."/>
            <person name="Grigoriev I.V."/>
            <person name="Berka R.M."/>
            <person name="Blanchette R.A."/>
            <person name="Kersten P."/>
            <person name="Martinez A.T."/>
            <person name="Vicuna R."/>
            <person name="Cullen D."/>
        </authorList>
    </citation>
    <scope>NUCLEOTIDE SEQUENCE [LARGE SCALE GENOMIC DNA]</scope>
    <source>
        <strain evidence="1 2">B</strain>
    </source>
</reference>
<name>M2QI35_CERS8</name>
<proteinExistence type="predicted"/>
<keyword evidence="2" id="KW-1185">Reference proteome</keyword>
<sequence>MGREASKSPFDVAKFPTDIELQDFSPQMARRWTAANFRPNLRDTPRSDWNKATTDLFVQNFIEHYPEYSHENSTVKNAFIAHLRHLRQRYHQTTMSAARLLSRREKASRYGRKFDNMTFRCLELPLIEFLTQQLFRRRVRAAKRYPMLRKHVPMLERLGVDGMSSDEDLHLKGVLQYRVLLKSWRHERVTNWLRVFDAAHRRSRLNKVNSASRGAPVCNRLRDVKIDETRPAVSGLPRNAYDSQWLAKQGEFDLDDLQINEEQYNFNLSAHEQQ</sequence>
<dbReference type="AlphaFoldDB" id="M2QI35"/>